<sequence>MSSPWATGFHLYPLLVVFIRNVSSLWGTDTITDGCPDGTAGEVLKKRVPSERSLESSAAHYQPAESTPVICSTSHAGAAGWTFRSESFAEIFVAVVGLHIFEKLKEQTLIENNCLDRLSFPTCSRASSVLLSETTSAETAVEVNCASTESHADIVRHVVEKAYVNTGVKDTYARIVVVVESVNTVVNVIFAKIAVVVESVNMGAGETRAKNAGGGRFAYMAAISTGAGNAAVLEYASMVADVIIVESAEGQEYVNTVVSGSCAGNAKGVRYVNTTECVRLVQNARKTIRPL</sequence>
<name>A0A0G4HP58_9ALVE</name>
<organism evidence="2">
    <name type="scientific">Chromera velia CCMP2878</name>
    <dbReference type="NCBI Taxonomy" id="1169474"/>
    <lineage>
        <taxon>Eukaryota</taxon>
        <taxon>Sar</taxon>
        <taxon>Alveolata</taxon>
        <taxon>Colpodellida</taxon>
        <taxon>Chromeraceae</taxon>
        <taxon>Chromera</taxon>
    </lineage>
</organism>
<feature type="chain" id="PRO_5005191813" evidence="1">
    <location>
        <begin position="25"/>
        <end position="291"/>
    </location>
</feature>
<dbReference type="VEuPathDB" id="CryptoDB:Cvel_7795"/>
<keyword evidence="1" id="KW-0732">Signal</keyword>
<evidence type="ECO:0000313" key="2">
    <source>
        <dbReference type="EMBL" id="CEM46157.1"/>
    </source>
</evidence>
<protein>
    <submittedName>
        <fullName evidence="2">Uncharacterized protein</fullName>
    </submittedName>
</protein>
<feature type="signal peptide" evidence="1">
    <location>
        <begin position="1"/>
        <end position="24"/>
    </location>
</feature>
<gene>
    <name evidence="2" type="ORF">Cvel_7795</name>
</gene>
<dbReference type="PhylomeDB" id="A0A0G4HP58"/>
<dbReference type="EMBL" id="CDMZ01003381">
    <property type="protein sequence ID" value="CEM46157.1"/>
    <property type="molecule type" value="Genomic_DNA"/>
</dbReference>
<reference evidence="2" key="1">
    <citation type="submission" date="2014-11" db="EMBL/GenBank/DDBJ databases">
        <authorList>
            <person name="Otto D Thomas"/>
            <person name="Naeem Raeece"/>
        </authorList>
    </citation>
    <scope>NUCLEOTIDE SEQUENCE</scope>
</reference>
<accession>A0A0G4HP58</accession>
<proteinExistence type="predicted"/>
<dbReference type="AlphaFoldDB" id="A0A0G4HP58"/>
<evidence type="ECO:0000256" key="1">
    <source>
        <dbReference type="SAM" id="SignalP"/>
    </source>
</evidence>